<sequence length="68" mass="7390">MDGTFAIYEFAALETCVYLENRKDGIFVADGEVTRQYVESGEALGERALGEEESVELIDALAEGLIDG</sequence>
<name>A0A426JR42_9PSEU</name>
<dbReference type="Proteomes" id="UP000274515">
    <property type="component" value="Unassembled WGS sequence"/>
</dbReference>
<keyword evidence="3" id="KW-1185">Reference proteome</keyword>
<organism evidence="2 3">
    <name type="scientific">Saccharopolyspora rhizosphaerae</name>
    <dbReference type="NCBI Taxonomy" id="2492662"/>
    <lineage>
        <taxon>Bacteria</taxon>
        <taxon>Bacillati</taxon>
        <taxon>Actinomycetota</taxon>
        <taxon>Actinomycetes</taxon>
        <taxon>Pseudonocardiales</taxon>
        <taxon>Pseudonocardiaceae</taxon>
        <taxon>Saccharopolyspora</taxon>
    </lineage>
</organism>
<feature type="domain" description="DUF5753" evidence="1">
    <location>
        <begin position="2"/>
        <end position="59"/>
    </location>
</feature>
<evidence type="ECO:0000313" key="2">
    <source>
        <dbReference type="EMBL" id="RRO15613.1"/>
    </source>
</evidence>
<reference evidence="2 3" key="1">
    <citation type="submission" date="2018-11" db="EMBL/GenBank/DDBJ databases">
        <title>Saccharopolyspora rhizosphaerae sp. nov., an actinomycete isolated from rhizosphere soil in Thailand.</title>
        <authorList>
            <person name="Intra B."/>
            <person name="Euanorasetr J."/>
            <person name="Take A."/>
            <person name="Inahashi Y."/>
            <person name="Mori M."/>
            <person name="Panbangred W."/>
            <person name="Matsumoto A."/>
        </authorList>
    </citation>
    <scope>NUCLEOTIDE SEQUENCE [LARGE SCALE GENOMIC DNA]</scope>
    <source>
        <strain evidence="2 3">H219</strain>
    </source>
</reference>
<proteinExistence type="predicted"/>
<dbReference type="AlphaFoldDB" id="A0A426JR42"/>
<protein>
    <recommendedName>
        <fullName evidence="1">DUF5753 domain-containing protein</fullName>
    </recommendedName>
</protein>
<gene>
    <name evidence="2" type="ORF">EIL87_16470</name>
</gene>
<evidence type="ECO:0000313" key="3">
    <source>
        <dbReference type="Proteomes" id="UP000274515"/>
    </source>
</evidence>
<comment type="caution">
    <text evidence="2">The sequence shown here is derived from an EMBL/GenBank/DDBJ whole genome shotgun (WGS) entry which is preliminary data.</text>
</comment>
<evidence type="ECO:0000259" key="1">
    <source>
        <dbReference type="Pfam" id="PF19054"/>
    </source>
</evidence>
<accession>A0A426JR42</accession>
<dbReference type="InterPro" id="IPR043917">
    <property type="entry name" value="DUF5753"/>
</dbReference>
<dbReference type="EMBL" id="RSAA01000015">
    <property type="protein sequence ID" value="RRO15613.1"/>
    <property type="molecule type" value="Genomic_DNA"/>
</dbReference>
<dbReference type="Pfam" id="PF19054">
    <property type="entry name" value="DUF5753"/>
    <property type="match status" value="1"/>
</dbReference>